<dbReference type="HOGENOM" id="CLU_1769189_0_0_1"/>
<accession>D8QAC7</accession>
<feature type="region of interest" description="Disordered" evidence="1">
    <location>
        <begin position="1"/>
        <end position="147"/>
    </location>
</feature>
<dbReference type="InParanoid" id="D8QAC7"/>
<organism evidence="3">
    <name type="scientific">Schizophyllum commune (strain H4-8 / FGSC 9210)</name>
    <name type="common">Split gill fungus</name>
    <dbReference type="NCBI Taxonomy" id="578458"/>
    <lineage>
        <taxon>Eukaryota</taxon>
        <taxon>Fungi</taxon>
        <taxon>Dikarya</taxon>
        <taxon>Basidiomycota</taxon>
        <taxon>Agaricomycotina</taxon>
        <taxon>Agaricomycetes</taxon>
        <taxon>Agaricomycetidae</taxon>
        <taxon>Agaricales</taxon>
        <taxon>Schizophyllaceae</taxon>
        <taxon>Schizophyllum</taxon>
    </lineage>
</organism>
<feature type="compositionally biased region" description="Polar residues" evidence="1">
    <location>
        <begin position="92"/>
        <end position="101"/>
    </location>
</feature>
<protein>
    <submittedName>
        <fullName evidence="2">Expressed protein</fullName>
    </submittedName>
</protein>
<feature type="compositionally biased region" description="Low complexity" evidence="1">
    <location>
        <begin position="12"/>
        <end position="30"/>
    </location>
</feature>
<reference evidence="2 3" key="1">
    <citation type="journal article" date="2010" name="Nat. Biotechnol.">
        <title>Genome sequence of the model mushroom Schizophyllum commune.</title>
        <authorList>
            <person name="Ohm R.A."/>
            <person name="de Jong J.F."/>
            <person name="Lugones L.G."/>
            <person name="Aerts A."/>
            <person name="Kothe E."/>
            <person name="Stajich J.E."/>
            <person name="de Vries R.P."/>
            <person name="Record E."/>
            <person name="Levasseur A."/>
            <person name="Baker S.E."/>
            <person name="Bartholomew K.A."/>
            <person name="Coutinho P.M."/>
            <person name="Erdmann S."/>
            <person name="Fowler T.J."/>
            <person name="Gathman A.C."/>
            <person name="Lombard V."/>
            <person name="Henrissat B."/>
            <person name="Knabe N."/>
            <person name="Kuees U."/>
            <person name="Lilly W.W."/>
            <person name="Lindquist E."/>
            <person name="Lucas S."/>
            <person name="Magnuson J.K."/>
            <person name="Piumi F."/>
            <person name="Raudaskoski M."/>
            <person name="Salamov A."/>
            <person name="Schmutz J."/>
            <person name="Schwarze F.W.M.R."/>
            <person name="vanKuyk P.A."/>
            <person name="Horton J.S."/>
            <person name="Grigoriev I.V."/>
            <person name="Woesten H.A.B."/>
        </authorList>
    </citation>
    <scope>NUCLEOTIDE SEQUENCE [LARGE SCALE GENOMIC DNA]</scope>
    <source>
        <strain evidence="3">H4-8 / FGSC 9210</strain>
    </source>
</reference>
<dbReference type="EMBL" id="GL377308">
    <property type="protein sequence ID" value="EFI95816.1"/>
    <property type="molecule type" value="Genomic_DNA"/>
</dbReference>
<keyword evidence="3" id="KW-1185">Reference proteome</keyword>
<proteinExistence type="predicted"/>
<feature type="compositionally biased region" description="Low complexity" evidence="1">
    <location>
        <begin position="132"/>
        <end position="147"/>
    </location>
</feature>
<gene>
    <name evidence="2" type="ORF">SCHCODRAFT_85616</name>
</gene>
<dbReference type="Proteomes" id="UP000007431">
    <property type="component" value="Unassembled WGS sequence"/>
</dbReference>
<evidence type="ECO:0000256" key="1">
    <source>
        <dbReference type="SAM" id="MobiDB-lite"/>
    </source>
</evidence>
<evidence type="ECO:0000313" key="2">
    <source>
        <dbReference type="EMBL" id="EFI95816.1"/>
    </source>
</evidence>
<evidence type="ECO:0000313" key="3">
    <source>
        <dbReference type="Proteomes" id="UP000007431"/>
    </source>
</evidence>
<dbReference type="AlphaFoldDB" id="D8QAC7"/>
<name>D8QAC7_SCHCM</name>
<dbReference type="VEuPathDB" id="FungiDB:SCHCODRAFT_02630746"/>
<feature type="compositionally biased region" description="Basic and acidic residues" evidence="1">
    <location>
        <begin position="67"/>
        <end position="76"/>
    </location>
</feature>
<sequence>MAAFEYPYRAPSYTTSTTSSHRPSTSTSSESDVRSMASWREEALGENETAYVREQEGQDVLAPPADVHGRGSDRLTWRSSETRVPGKGVPSPAQQRAQTSGMELGDTGDEAPQMHPYVMAFTSPIDLPDLYSSPSSPSSHAHSGAHA</sequence>